<feature type="compositionally biased region" description="Low complexity" evidence="1">
    <location>
        <begin position="488"/>
        <end position="497"/>
    </location>
</feature>
<dbReference type="GO" id="GO:0019005">
    <property type="term" value="C:SCF ubiquitin ligase complex"/>
    <property type="evidence" value="ECO:0007669"/>
    <property type="project" value="TreeGrafter"/>
</dbReference>
<dbReference type="AlphaFoldDB" id="A0A9P6QF63"/>
<feature type="region of interest" description="Disordered" evidence="1">
    <location>
        <begin position="676"/>
        <end position="738"/>
    </location>
</feature>
<evidence type="ECO:0008006" key="4">
    <source>
        <dbReference type="Google" id="ProtNLM"/>
    </source>
</evidence>
<dbReference type="PANTHER" id="PTHR13318:SF190">
    <property type="entry name" value="PARTNER OF PAIRED, ISOFORM B"/>
    <property type="match status" value="1"/>
</dbReference>
<feature type="region of interest" description="Disordered" evidence="1">
    <location>
        <begin position="476"/>
        <end position="520"/>
    </location>
</feature>
<feature type="compositionally biased region" description="Basic and acidic residues" evidence="1">
    <location>
        <begin position="690"/>
        <end position="701"/>
    </location>
</feature>
<reference evidence="2" key="1">
    <citation type="journal article" date="2020" name="Fungal Divers.">
        <title>Resolving the Mortierellaceae phylogeny through synthesis of multi-gene phylogenetics and phylogenomics.</title>
        <authorList>
            <person name="Vandepol N."/>
            <person name="Liber J."/>
            <person name="Desiro A."/>
            <person name="Na H."/>
            <person name="Kennedy M."/>
            <person name="Barry K."/>
            <person name="Grigoriev I.V."/>
            <person name="Miller A.N."/>
            <person name="O'Donnell K."/>
            <person name="Stajich J.E."/>
            <person name="Bonito G."/>
        </authorList>
    </citation>
    <scope>NUCLEOTIDE SEQUENCE</scope>
    <source>
        <strain evidence="2">BC1065</strain>
    </source>
</reference>
<feature type="region of interest" description="Disordered" evidence="1">
    <location>
        <begin position="765"/>
        <end position="830"/>
    </location>
</feature>
<evidence type="ECO:0000313" key="3">
    <source>
        <dbReference type="Proteomes" id="UP000807716"/>
    </source>
</evidence>
<feature type="region of interest" description="Disordered" evidence="1">
    <location>
        <begin position="951"/>
        <end position="980"/>
    </location>
</feature>
<sequence length="1008" mass="109992">MIKQPSTRQSALARISTLEHIARHLAAQEDLHAASLVNRSFRRAFTPYLWRSPIFHSERAFVSFVTAIRNGSQASKHVRGLRLIVRDGPSRRNFHPFVQSTHECHRLASTSAFADAANLMIVAKFCSGLRRLTCYGWHLRTHHLETVILELSHLEHFVLIGADTQATNLVSTVADIPSMLPELKTFHLDGQFGLSSQFVHSLGRHGKRIESLKLSSSSLGMLGKGLISLTSLELFNCQNFTDDDVSNLIQYCTKITSISLADCSALTTLSLKRILESRLHLQCLDFRIAARAPVAHKHISIAIPDTLHLRELFLHNIGLTGQHFTDILHASKGLKRIGLSRCFQLAERTFVGALQSLRGLRTLHLVECPLIGESALKQIADQQSETLSSLVIDTCGPMHIRSVVYIVKRCARLECLGVHGYQHITNSPFHHFSTESQHERPFIVSGTTCSTTFELENLDKVIEYSESPWPLEDKVAAKSRDESDNDNSDSSFSSSATEDSDGGLVSISRPNPPRAEAEAVGGSSAFRFEYDSVASAYDLAKQVAGADIGTPVMLEGWATDAAEDIGLTEEETFHTATFKQDPFSAPSGSSFSVSSKAGRRHIDPKGYSRASPRRPFAVRRPATSTPPPAQASSSLANQWQVYSVELQSSNGRHGVQKANSTAQHADAAVWMQGLSQDSTNGTQSPIGQKTDLRGGWGERPRHPQGYTEESNYPWAEQQPTQSHTTVRAEENGLWTHGDTDVEVTTKSTSEWVDYTAWAQTTRGESIGKGASNEHPAEHPFSSQPTHTPNESTKDVALTSPSSVVTENHEPEPSEPVLIDVSDTPSSQDAVTGMGRAMEDMHALGALYSHQLSPEERGKSSFEKAASGKAAEGMLVDLSTGDDEDFTSTSGLRHAHTPNESTVVHVSSSLQGLIDLDLLVASVGFVQPVQTTSPLPLTDLISTIIPKPSATQFSDSIASPATSSAPTTPRPSTPSLLEPCLPRERDNFGFGLEDTMSWLQVLSKRQTSG</sequence>
<protein>
    <recommendedName>
        <fullName evidence="4">F-box domain-containing protein</fullName>
    </recommendedName>
</protein>
<dbReference type="GO" id="GO:0031146">
    <property type="term" value="P:SCF-dependent proteasomal ubiquitin-dependent protein catabolic process"/>
    <property type="evidence" value="ECO:0007669"/>
    <property type="project" value="TreeGrafter"/>
</dbReference>
<gene>
    <name evidence="2" type="ORF">DFQ27_008928</name>
</gene>
<feature type="compositionally biased region" description="Polar residues" evidence="1">
    <location>
        <begin position="780"/>
        <end position="790"/>
    </location>
</feature>
<dbReference type="Gene3D" id="3.80.10.10">
    <property type="entry name" value="Ribonuclease Inhibitor"/>
    <property type="match status" value="1"/>
</dbReference>
<dbReference type="SMART" id="SM00367">
    <property type="entry name" value="LRR_CC"/>
    <property type="match status" value="4"/>
</dbReference>
<name>A0A9P6QF63_9FUNG</name>
<dbReference type="EMBL" id="JAAAJB010000078">
    <property type="protein sequence ID" value="KAG0267274.1"/>
    <property type="molecule type" value="Genomic_DNA"/>
</dbReference>
<feature type="compositionally biased region" description="Polar residues" evidence="1">
    <location>
        <begin position="676"/>
        <end position="687"/>
    </location>
</feature>
<comment type="caution">
    <text evidence="2">The sequence shown here is derived from an EMBL/GenBank/DDBJ whole genome shotgun (WGS) entry which is preliminary data.</text>
</comment>
<feature type="compositionally biased region" description="Low complexity" evidence="1">
    <location>
        <begin position="957"/>
        <end position="966"/>
    </location>
</feature>
<organism evidence="2 3">
    <name type="scientific">Actinomortierella ambigua</name>
    <dbReference type="NCBI Taxonomy" id="1343610"/>
    <lineage>
        <taxon>Eukaryota</taxon>
        <taxon>Fungi</taxon>
        <taxon>Fungi incertae sedis</taxon>
        <taxon>Mucoromycota</taxon>
        <taxon>Mortierellomycotina</taxon>
        <taxon>Mortierellomycetes</taxon>
        <taxon>Mortierellales</taxon>
        <taxon>Mortierellaceae</taxon>
        <taxon>Actinomortierella</taxon>
    </lineage>
</organism>
<feature type="compositionally biased region" description="Low complexity" evidence="1">
    <location>
        <begin position="582"/>
        <end position="596"/>
    </location>
</feature>
<feature type="region of interest" description="Disordered" evidence="1">
    <location>
        <begin position="579"/>
        <end position="635"/>
    </location>
</feature>
<evidence type="ECO:0000313" key="2">
    <source>
        <dbReference type="EMBL" id="KAG0267274.1"/>
    </source>
</evidence>
<evidence type="ECO:0000256" key="1">
    <source>
        <dbReference type="SAM" id="MobiDB-lite"/>
    </source>
</evidence>
<accession>A0A9P6QF63</accession>
<dbReference type="InterPro" id="IPR032675">
    <property type="entry name" value="LRR_dom_sf"/>
</dbReference>
<dbReference type="SUPFAM" id="SSF52047">
    <property type="entry name" value="RNI-like"/>
    <property type="match status" value="1"/>
</dbReference>
<keyword evidence="3" id="KW-1185">Reference proteome</keyword>
<proteinExistence type="predicted"/>
<dbReference type="Proteomes" id="UP000807716">
    <property type="component" value="Unassembled WGS sequence"/>
</dbReference>
<dbReference type="PANTHER" id="PTHR13318">
    <property type="entry name" value="PARTNER OF PAIRED, ISOFORM B-RELATED"/>
    <property type="match status" value="1"/>
</dbReference>
<dbReference type="InterPro" id="IPR006553">
    <property type="entry name" value="Leu-rich_rpt_Cys-con_subtyp"/>
</dbReference>
<dbReference type="OrthoDB" id="10257471at2759"/>